<dbReference type="AlphaFoldDB" id="E1RFH6"/>
<sequence length="171" mass="18471">MATEDIVLIYDNVRTVLETVSEVSYSDSLEVPQHKTAAQYSISDHIIRNPVSVTLKMTVLKDDIDTLVSLKNQKKRLKFISETRVVDTVVISALNYSEGTSINTCSATLKLQEVITAKVESASESLEILTAKPEESVTASGSSSSPEEKTTTTDGITEIIENGGTVEGMLG</sequence>
<gene>
    <name evidence="3" type="ordered locus">Mpet_1447</name>
</gene>
<name>E1RFH6_METP4</name>
<protein>
    <recommendedName>
        <fullName evidence="2">Dit-like phage tail protein N-terminal domain-containing protein</fullName>
    </recommendedName>
</protein>
<feature type="region of interest" description="Disordered" evidence="1">
    <location>
        <begin position="131"/>
        <end position="156"/>
    </location>
</feature>
<accession>E1RFH6</accession>
<evidence type="ECO:0000313" key="4">
    <source>
        <dbReference type="Proteomes" id="UP000006565"/>
    </source>
</evidence>
<dbReference type="EMBL" id="CP002117">
    <property type="protein sequence ID" value="ADN36206.1"/>
    <property type="molecule type" value="Genomic_DNA"/>
</dbReference>
<feature type="domain" description="Dit-like phage tail protein N-terminal" evidence="2">
    <location>
        <begin position="19"/>
        <end position="122"/>
    </location>
</feature>
<dbReference type="OrthoDB" id="375847at2157"/>
<dbReference type="Proteomes" id="UP000006565">
    <property type="component" value="Chromosome"/>
</dbReference>
<evidence type="ECO:0000259" key="2">
    <source>
        <dbReference type="Pfam" id="PF21821"/>
    </source>
</evidence>
<dbReference type="Pfam" id="PF21821">
    <property type="entry name" value="Dit_like"/>
    <property type="match status" value="1"/>
</dbReference>
<dbReference type="KEGG" id="mpi:Mpet_1447"/>
<evidence type="ECO:0000256" key="1">
    <source>
        <dbReference type="SAM" id="MobiDB-lite"/>
    </source>
</evidence>
<organism evidence="3 4">
    <name type="scientific">Methanolacinia petrolearia (strain DSM 11571 / OCM 486 / SEBR 4847)</name>
    <name type="common">Methanoplanus petrolearius</name>
    <dbReference type="NCBI Taxonomy" id="679926"/>
    <lineage>
        <taxon>Archaea</taxon>
        <taxon>Methanobacteriati</taxon>
        <taxon>Methanobacteriota</taxon>
        <taxon>Stenosarchaea group</taxon>
        <taxon>Methanomicrobia</taxon>
        <taxon>Methanomicrobiales</taxon>
        <taxon>Methanomicrobiaceae</taxon>
        <taxon>Methanolacinia</taxon>
    </lineage>
</organism>
<evidence type="ECO:0000313" key="3">
    <source>
        <dbReference type="EMBL" id="ADN36206.1"/>
    </source>
</evidence>
<reference evidence="3 4" key="1">
    <citation type="journal article" date="2010" name="Stand. Genomic Sci.">
        <title>Complete genome sequence of Methanoplanus petrolearius type strain (SEBR 4847).</title>
        <authorList>
            <person name="Brambilla E."/>
            <person name="Djao O.D."/>
            <person name="Daligault H."/>
            <person name="Lapidus A."/>
            <person name="Lucas S."/>
            <person name="Hammon N."/>
            <person name="Nolan M."/>
            <person name="Tice H."/>
            <person name="Cheng J.F."/>
            <person name="Han C."/>
            <person name="Tapia R."/>
            <person name="Goodwin L."/>
            <person name="Pitluck S."/>
            <person name="Liolios K."/>
            <person name="Ivanova N."/>
            <person name="Mavromatis K."/>
            <person name="Mikhailova N."/>
            <person name="Pati A."/>
            <person name="Chen A."/>
            <person name="Palaniappan K."/>
            <person name="Land M."/>
            <person name="Hauser L."/>
            <person name="Chang Y.J."/>
            <person name="Jeffries C.D."/>
            <person name="Rohde M."/>
            <person name="Spring S."/>
            <person name="Sikorski J."/>
            <person name="Goker M."/>
            <person name="Woyke T."/>
            <person name="Bristow J."/>
            <person name="Eisen J.A."/>
            <person name="Markowitz V."/>
            <person name="Hugenholtz P."/>
            <person name="Kyrpides N.C."/>
            <person name="Klenk H.P."/>
        </authorList>
    </citation>
    <scope>NUCLEOTIDE SEQUENCE [LARGE SCALE GENOMIC DNA]</scope>
    <source>
        <strain evidence="4">DSM 11571 / OCM 486 / SEBR 4847</strain>
    </source>
</reference>
<dbReference type="RefSeq" id="WP_013329383.1">
    <property type="nucleotide sequence ID" value="NC_014507.1"/>
</dbReference>
<feature type="compositionally biased region" description="Low complexity" evidence="1">
    <location>
        <begin position="136"/>
        <end position="145"/>
    </location>
</feature>
<proteinExistence type="predicted"/>
<dbReference type="GeneID" id="9743917"/>
<keyword evidence="4" id="KW-1185">Reference proteome</keyword>
<dbReference type="HOGENOM" id="CLU_1559511_0_0_2"/>
<dbReference type="STRING" id="679926.Mpet_1447"/>
<dbReference type="eggNOG" id="arCOG13280">
    <property type="taxonomic scope" value="Archaea"/>
</dbReference>
<dbReference type="InterPro" id="IPR048494">
    <property type="entry name" value="Dit-like_N"/>
</dbReference>